<dbReference type="RefSeq" id="WP_230274116.1">
    <property type="nucleotide sequence ID" value="NZ_JAJKFW010000023.1"/>
</dbReference>
<sequence length="475" mass="52286">MEDVDVLSATVNDLRHATADATRDLGLDWQQRAETLATAIELQTALDGCQEFDDATAIATQSLCRWLKSEGAVLCWSRPGGRLRCVHDHASGGGQIAGGTERELLAAAEEACLREGVTHVGQSDVAAPPATMAMRQWLQAIGSSHLLACPLKEPDSTVRGVLMLVSANDRSAATVMDAFAPLLASKLQSIERLQPVGMEATIVRGMRSFRRVWQRTLVLVLSAVFLLMFLPAPHNIRTTVELQPVKRRFLSVPFDGPLQACLVRPGDMVEQGELLAKINPRELEFALAGLKAEANQADQERRGSMATHEFGKSRIAALEADRLKTQTDLLNYQKENLEIRSPIDGIILSGDWKQSEGAPLTRGETLFEIAPTGSMKVEIAISEEDIAHVAVGMLAQIHTHAMPERVMHGEIKRIQPTATIRESENVFLAEVEMDDQEGLLRPGMKGRAIIYGDQRPIGWIVFHRPWNQLLRWLGV</sequence>
<evidence type="ECO:0000313" key="5">
    <source>
        <dbReference type="Proteomes" id="UP001430306"/>
    </source>
</evidence>
<dbReference type="Gene3D" id="2.40.30.170">
    <property type="match status" value="1"/>
</dbReference>
<dbReference type="Gene3D" id="1.10.287.470">
    <property type="entry name" value="Helix hairpin bin"/>
    <property type="match status" value="1"/>
</dbReference>
<keyword evidence="5" id="KW-1185">Reference proteome</keyword>
<dbReference type="SUPFAM" id="SSF55781">
    <property type="entry name" value="GAF domain-like"/>
    <property type="match status" value="1"/>
</dbReference>
<dbReference type="EMBL" id="JAJKFW010000023">
    <property type="protein sequence ID" value="MCC9643184.1"/>
    <property type="molecule type" value="Genomic_DNA"/>
</dbReference>
<keyword evidence="2" id="KW-0175">Coiled coil</keyword>
<dbReference type="InterPro" id="IPR050465">
    <property type="entry name" value="UPF0194_transport"/>
</dbReference>
<dbReference type="InterPro" id="IPR058792">
    <property type="entry name" value="Beta-barrel_RND_2"/>
</dbReference>
<evidence type="ECO:0000313" key="4">
    <source>
        <dbReference type="EMBL" id="MCC9643184.1"/>
    </source>
</evidence>
<accession>A0ABS8NHZ3</accession>
<reference evidence="4" key="1">
    <citation type="submission" date="2021-11" db="EMBL/GenBank/DDBJ databases">
        <title>Genome sequence.</title>
        <authorList>
            <person name="Sun Q."/>
        </authorList>
    </citation>
    <scope>NUCLEOTIDE SEQUENCE</scope>
    <source>
        <strain evidence="4">JC740</strain>
    </source>
</reference>
<protein>
    <submittedName>
        <fullName evidence="4">HlyD family efflux transporter periplasmic adaptor subunit</fullName>
    </submittedName>
</protein>
<dbReference type="PANTHER" id="PTHR32347:SF23">
    <property type="entry name" value="BLL5650 PROTEIN"/>
    <property type="match status" value="1"/>
</dbReference>
<comment type="subcellular location">
    <subcellularLocation>
        <location evidence="1">Cell envelope</location>
    </subcellularLocation>
</comment>
<proteinExistence type="predicted"/>
<dbReference type="PANTHER" id="PTHR32347">
    <property type="entry name" value="EFFLUX SYSTEM COMPONENT YKNX-RELATED"/>
    <property type="match status" value="1"/>
</dbReference>
<evidence type="ECO:0000256" key="2">
    <source>
        <dbReference type="ARBA" id="ARBA00023054"/>
    </source>
</evidence>
<feature type="domain" description="CusB-like beta-barrel" evidence="3">
    <location>
        <begin position="377"/>
        <end position="448"/>
    </location>
</feature>
<dbReference type="Pfam" id="PF25954">
    <property type="entry name" value="Beta-barrel_RND_2"/>
    <property type="match status" value="1"/>
</dbReference>
<comment type="caution">
    <text evidence="4">The sequence shown here is derived from an EMBL/GenBank/DDBJ whole genome shotgun (WGS) entry which is preliminary data.</text>
</comment>
<dbReference type="Proteomes" id="UP001430306">
    <property type="component" value="Unassembled WGS sequence"/>
</dbReference>
<dbReference type="Gene3D" id="2.40.50.100">
    <property type="match status" value="1"/>
</dbReference>
<name>A0ABS8NHZ3_9BACT</name>
<evidence type="ECO:0000256" key="1">
    <source>
        <dbReference type="ARBA" id="ARBA00004196"/>
    </source>
</evidence>
<evidence type="ECO:0000259" key="3">
    <source>
        <dbReference type="Pfam" id="PF25954"/>
    </source>
</evidence>
<dbReference type="SUPFAM" id="SSF111369">
    <property type="entry name" value="HlyD-like secretion proteins"/>
    <property type="match status" value="1"/>
</dbReference>
<organism evidence="4 5">
    <name type="scientific">Rhodopirellula halodulae</name>
    <dbReference type="NCBI Taxonomy" id="2894198"/>
    <lineage>
        <taxon>Bacteria</taxon>
        <taxon>Pseudomonadati</taxon>
        <taxon>Planctomycetota</taxon>
        <taxon>Planctomycetia</taxon>
        <taxon>Pirellulales</taxon>
        <taxon>Pirellulaceae</taxon>
        <taxon>Rhodopirellula</taxon>
    </lineage>
</organism>
<gene>
    <name evidence="4" type="ORF">LOC71_12940</name>
</gene>